<dbReference type="Proteomes" id="UP000501130">
    <property type="component" value="Chromosome"/>
</dbReference>
<evidence type="ECO:0000313" key="7">
    <source>
        <dbReference type="EMBL" id="QJR29523.1"/>
    </source>
</evidence>
<keyword evidence="2" id="KW-0698">rRNA processing</keyword>
<dbReference type="PANTHER" id="PTHR46111">
    <property type="entry name" value="RIBOSOMAL RNA SMALL SUBUNIT METHYLTRANSFERASE I"/>
    <property type="match status" value="1"/>
</dbReference>
<keyword evidence="4" id="KW-0808">Transferase</keyword>
<dbReference type="InterPro" id="IPR008189">
    <property type="entry name" value="rRNA_ssu_MeTfrase_I"/>
</dbReference>
<evidence type="ECO:0000256" key="2">
    <source>
        <dbReference type="ARBA" id="ARBA00022552"/>
    </source>
</evidence>
<dbReference type="Gene3D" id="3.30.950.10">
    <property type="entry name" value="Methyltransferase, Cobalt-precorrin-4 Transmethylase, Domain 2"/>
    <property type="match status" value="1"/>
</dbReference>
<dbReference type="InterPro" id="IPR014777">
    <property type="entry name" value="4pyrrole_Mease_sub1"/>
</dbReference>
<keyword evidence="3 7" id="KW-0489">Methyltransferase</keyword>
<name>A0ABX6N5P6_9BURK</name>
<protein>
    <submittedName>
        <fullName evidence="7">SAM-dependent methyltransferase</fullName>
    </submittedName>
</protein>
<keyword evidence="8" id="KW-1185">Reference proteome</keyword>
<dbReference type="RefSeq" id="WP_171098951.1">
    <property type="nucleotide sequence ID" value="NZ_CP053084.1"/>
</dbReference>
<evidence type="ECO:0000256" key="4">
    <source>
        <dbReference type="ARBA" id="ARBA00022679"/>
    </source>
</evidence>
<organism evidence="7 8">
    <name type="scientific">Limnobacter profundi</name>
    <dbReference type="NCBI Taxonomy" id="2732163"/>
    <lineage>
        <taxon>Bacteria</taxon>
        <taxon>Pseudomonadati</taxon>
        <taxon>Pseudomonadota</taxon>
        <taxon>Betaproteobacteria</taxon>
        <taxon>Burkholderiales</taxon>
        <taxon>Burkholderiaceae</taxon>
        <taxon>Limnobacter</taxon>
    </lineage>
</organism>
<dbReference type="Pfam" id="PF00590">
    <property type="entry name" value="TP_methylase"/>
    <property type="match status" value="1"/>
</dbReference>
<dbReference type="GO" id="GO:0032259">
    <property type="term" value="P:methylation"/>
    <property type="evidence" value="ECO:0007669"/>
    <property type="project" value="UniProtKB-KW"/>
</dbReference>
<dbReference type="Gene3D" id="3.40.1010.10">
    <property type="entry name" value="Cobalt-precorrin-4 Transmethylase, Domain 1"/>
    <property type="match status" value="1"/>
</dbReference>
<evidence type="ECO:0000313" key="8">
    <source>
        <dbReference type="Proteomes" id="UP000501130"/>
    </source>
</evidence>
<dbReference type="PANTHER" id="PTHR46111:SF2">
    <property type="entry name" value="SAM-DEPENDENT METHYLTRANSFERASE"/>
    <property type="match status" value="1"/>
</dbReference>
<dbReference type="InterPro" id="IPR035996">
    <property type="entry name" value="4pyrrol_Methylase_sf"/>
</dbReference>
<evidence type="ECO:0000256" key="1">
    <source>
        <dbReference type="ARBA" id="ARBA00022490"/>
    </source>
</evidence>
<evidence type="ECO:0000256" key="3">
    <source>
        <dbReference type="ARBA" id="ARBA00022603"/>
    </source>
</evidence>
<evidence type="ECO:0000256" key="5">
    <source>
        <dbReference type="ARBA" id="ARBA00022691"/>
    </source>
</evidence>
<dbReference type="EMBL" id="CP053084">
    <property type="protein sequence ID" value="QJR29523.1"/>
    <property type="molecule type" value="Genomic_DNA"/>
</dbReference>
<dbReference type="InterPro" id="IPR000878">
    <property type="entry name" value="4pyrrol_Mease"/>
</dbReference>
<sequence length="231" mass="25698">MLYLVPSPLSQKTPKQPVLEADLPLVRQCNTWLVENAKPARAALGQFNMPVAIRDLQIFEIAQLTPQQRQDIVQRCKAGEPIAVMSDAGCPGVADPGAEIVALAHRLQCPVHPLVGPSSILLALMGSGLNGQNFRFYGYPPLDPAQRDAWIKQTERESKVQQCTQIVIETPFRNEKLIEALLKQLSDSTLLCIGWDLTGDEQQIHTKTVEQWKKRMPTPGKLPCLFLWLSA</sequence>
<keyword evidence="5" id="KW-0949">S-adenosyl-L-methionine</keyword>
<proteinExistence type="predicted"/>
<dbReference type="GO" id="GO:0008168">
    <property type="term" value="F:methyltransferase activity"/>
    <property type="evidence" value="ECO:0007669"/>
    <property type="project" value="UniProtKB-KW"/>
</dbReference>
<accession>A0ABX6N5P6</accession>
<feature type="domain" description="Tetrapyrrole methylase" evidence="6">
    <location>
        <begin position="72"/>
        <end position="211"/>
    </location>
</feature>
<gene>
    <name evidence="7" type="ORF">HKT17_07260</name>
</gene>
<keyword evidence="1" id="KW-0963">Cytoplasm</keyword>
<reference evidence="7 8" key="1">
    <citation type="submission" date="2020-05" db="EMBL/GenBank/DDBJ databases">
        <title>Compete genome of Limnobacter sp. SAORIC-580.</title>
        <authorList>
            <person name="Song J."/>
            <person name="Cho J.-C."/>
        </authorList>
    </citation>
    <scope>NUCLEOTIDE SEQUENCE [LARGE SCALE GENOMIC DNA]</scope>
    <source>
        <strain evidence="7 8">SAORIC-580</strain>
    </source>
</reference>
<evidence type="ECO:0000259" key="6">
    <source>
        <dbReference type="Pfam" id="PF00590"/>
    </source>
</evidence>
<dbReference type="CDD" id="cd11649">
    <property type="entry name" value="RsmI_like"/>
    <property type="match status" value="1"/>
</dbReference>
<dbReference type="InterPro" id="IPR014776">
    <property type="entry name" value="4pyrrole_Mease_sub2"/>
</dbReference>
<dbReference type="SUPFAM" id="SSF53790">
    <property type="entry name" value="Tetrapyrrole methylase"/>
    <property type="match status" value="1"/>
</dbReference>